<dbReference type="Gene3D" id="2.40.30.10">
    <property type="entry name" value="Translation factors"/>
    <property type="match status" value="1"/>
</dbReference>
<proteinExistence type="predicted"/>
<sequence length="576" mass="60606">MGTLRSVNVGRPRNVSWQGRTVHTGVWKAPVDGPVTVRRLNVDGDGQGDLGGHGGEQRAVFVYQLDSYRYWQDFLHRDDFTHGQFGENFTVDGLGDDEVCIGDRYRIGGALLEVTQPRVTCYRVGIRMADPRIPALLVQHHRPGFYFRVLQEGEVTAGDDIIKVADGPQRMTVAEVDALLYLPGHAPADVERALRIPALSPGWQASFRAMAGAPGTPGNVGLVATAPPPAWPGFRPLRVTAVVPESTTISSILLADPSGAPLPRALPGQFLTVRVQPGPDAAPLIRSYSLSGAPGADQYRISVKREDHGAASTYLDARLRAGSLLEAAAPRGTFTLATGTAPVLLVSGGVGATPVLAMLHALAAEKSDRPVWWIQAARSEAARPFAAESAALLERLPSPRSLVCLSRPDPGDDFTATGHLSAELLTGLDLPADADAYVCGPAAFLQEVTAALVTAGVARIHTEVFGAQAALTPGIAATRAGPPHPPAGPPGTGPDVSFARSGLSVPWQDGYGSLLDLAEACDVPVRWSCRASVCHNCESGLLAGEVRYDPEPADPPADGTVLICSSRPTGPVVLDL</sequence>
<dbReference type="Pfam" id="PF03475">
    <property type="entry name" value="YiiM_3-alpha"/>
    <property type="match status" value="1"/>
</dbReference>
<dbReference type="InterPro" id="IPR005302">
    <property type="entry name" value="MoCF_Sase_C"/>
</dbReference>
<dbReference type="eggNOG" id="COG2258">
    <property type="taxonomic scope" value="Bacteria"/>
</dbReference>
<dbReference type="GO" id="GO:0016491">
    <property type="term" value="F:oxidoreductase activity"/>
    <property type="evidence" value="ECO:0007669"/>
    <property type="project" value="InterPro"/>
</dbReference>
<dbReference type="GO" id="GO:0030170">
    <property type="term" value="F:pyridoxal phosphate binding"/>
    <property type="evidence" value="ECO:0007669"/>
    <property type="project" value="InterPro"/>
</dbReference>
<feature type="domain" description="MOSC" evidence="1">
    <location>
        <begin position="29"/>
        <end position="164"/>
    </location>
</feature>
<dbReference type="SUPFAM" id="SSF63380">
    <property type="entry name" value="Riboflavin synthase domain-like"/>
    <property type="match status" value="1"/>
</dbReference>
<dbReference type="SUPFAM" id="SSF50800">
    <property type="entry name" value="PK beta-barrel domain-like"/>
    <property type="match status" value="1"/>
</dbReference>
<dbReference type="CDD" id="cd06184">
    <property type="entry name" value="flavohem_like_fad_nad_binding"/>
    <property type="match status" value="1"/>
</dbReference>
<dbReference type="PROSITE" id="PS51340">
    <property type="entry name" value="MOSC"/>
    <property type="match status" value="1"/>
</dbReference>
<dbReference type="PATRIC" id="fig|1246995.3.peg.4665"/>
<evidence type="ECO:0000259" key="1">
    <source>
        <dbReference type="PROSITE" id="PS51340"/>
    </source>
</evidence>
<evidence type="ECO:0000313" key="4">
    <source>
        <dbReference type="Proteomes" id="UP000017746"/>
    </source>
</evidence>
<dbReference type="PRINTS" id="PR00409">
    <property type="entry name" value="PHDIOXRDTASE"/>
</dbReference>
<dbReference type="Pfam" id="PF00175">
    <property type="entry name" value="NAD_binding_1"/>
    <property type="match status" value="1"/>
</dbReference>
<dbReference type="Pfam" id="PF00111">
    <property type="entry name" value="Fer2"/>
    <property type="match status" value="1"/>
</dbReference>
<dbReference type="InterPro" id="IPR039261">
    <property type="entry name" value="FNR_nucleotide-bd"/>
</dbReference>
<protein>
    <submittedName>
        <fullName evidence="3">MOSC domain-containing protein</fullName>
    </submittedName>
</protein>
<dbReference type="EMBL" id="CP006272">
    <property type="protein sequence ID" value="AGZ42874.1"/>
    <property type="molecule type" value="Genomic_DNA"/>
</dbReference>
<accession>U5W152</accession>
<dbReference type="GO" id="GO:0051536">
    <property type="term" value="F:iron-sulfur cluster binding"/>
    <property type="evidence" value="ECO:0007669"/>
    <property type="project" value="InterPro"/>
</dbReference>
<dbReference type="OrthoDB" id="9801223at2"/>
<dbReference type="InterPro" id="IPR012675">
    <property type="entry name" value="Beta-grasp_dom_sf"/>
</dbReference>
<dbReference type="STRING" id="1246995.AFR_23020"/>
<name>U5W152_9ACTN</name>
<dbReference type="PROSITE" id="PS51384">
    <property type="entry name" value="FAD_FR"/>
    <property type="match status" value="1"/>
</dbReference>
<dbReference type="InterPro" id="IPR001433">
    <property type="entry name" value="OxRdtase_FAD/NAD-bd"/>
</dbReference>
<dbReference type="GO" id="GO:0030151">
    <property type="term" value="F:molybdenum ion binding"/>
    <property type="evidence" value="ECO:0007669"/>
    <property type="project" value="InterPro"/>
</dbReference>
<dbReference type="Gene3D" id="3.10.20.30">
    <property type="match status" value="1"/>
</dbReference>
<dbReference type="eggNOG" id="COG1018">
    <property type="taxonomic scope" value="Bacteria"/>
</dbReference>
<dbReference type="KEGG" id="afs:AFR_23020"/>
<dbReference type="HOGENOM" id="CLU_033218_0_0_11"/>
<dbReference type="SUPFAM" id="SSF52343">
    <property type="entry name" value="Ferredoxin reductase-like, C-terminal NADP-linked domain"/>
    <property type="match status" value="1"/>
</dbReference>
<organism evidence="3 4">
    <name type="scientific">Actinoplanes friuliensis DSM 7358</name>
    <dbReference type="NCBI Taxonomy" id="1246995"/>
    <lineage>
        <taxon>Bacteria</taxon>
        <taxon>Bacillati</taxon>
        <taxon>Actinomycetota</taxon>
        <taxon>Actinomycetes</taxon>
        <taxon>Micromonosporales</taxon>
        <taxon>Micromonosporaceae</taxon>
        <taxon>Actinoplanes</taxon>
    </lineage>
</organism>
<evidence type="ECO:0000313" key="3">
    <source>
        <dbReference type="EMBL" id="AGZ42874.1"/>
    </source>
</evidence>
<dbReference type="AlphaFoldDB" id="U5W152"/>
<dbReference type="Proteomes" id="UP000017746">
    <property type="component" value="Chromosome"/>
</dbReference>
<dbReference type="PANTHER" id="PTHR30212">
    <property type="entry name" value="PROTEIN YIIM"/>
    <property type="match status" value="1"/>
</dbReference>
<dbReference type="Gene3D" id="3.40.50.80">
    <property type="entry name" value="Nucleotide-binding domain of ferredoxin-NADP reductase (FNR) module"/>
    <property type="match status" value="1"/>
</dbReference>
<dbReference type="InterPro" id="IPR005163">
    <property type="entry name" value="Tri_helical_YiiM-like"/>
</dbReference>
<dbReference type="SUPFAM" id="SSF54292">
    <property type="entry name" value="2Fe-2S ferredoxin-like"/>
    <property type="match status" value="1"/>
</dbReference>
<dbReference type="InterPro" id="IPR017927">
    <property type="entry name" value="FAD-bd_FR_type"/>
</dbReference>
<dbReference type="RefSeq" id="WP_023363385.1">
    <property type="nucleotide sequence ID" value="NC_022657.1"/>
</dbReference>
<keyword evidence="4" id="KW-1185">Reference proteome</keyword>
<dbReference type="CDD" id="cd00207">
    <property type="entry name" value="fer2"/>
    <property type="match status" value="1"/>
</dbReference>
<dbReference type="InterPro" id="IPR011037">
    <property type="entry name" value="Pyrv_Knase-like_insert_dom_sf"/>
</dbReference>
<dbReference type="PANTHER" id="PTHR30212:SF2">
    <property type="entry name" value="PROTEIN YIIM"/>
    <property type="match status" value="1"/>
</dbReference>
<dbReference type="Pfam" id="PF03473">
    <property type="entry name" value="MOSC"/>
    <property type="match status" value="1"/>
</dbReference>
<dbReference type="InterPro" id="IPR001041">
    <property type="entry name" value="2Fe-2S_ferredoxin-type"/>
</dbReference>
<feature type="domain" description="FAD-binding FR-type" evidence="2">
    <location>
        <begin position="232"/>
        <end position="337"/>
    </location>
</feature>
<gene>
    <name evidence="3" type="ORF">AFR_23020</name>
</gene>
<dbReference type="InterPro" id="IPR052353">
    <property type="entry name" value="Benzoxazolinone_Detox_Enz"/>
</dbReference>
<dbReference type="Gene3D" id="2.40.33.20">
    <property type="entry name" value="PK beta-barrel domain-like"/>
    <property type="match status" value="1"/>
</dbReference>
<dbReference type="InterPro" id="IPR017938">
    <property type="entry name" value="Riboflavin_synthase-like_b-brl"/>
</dbReference>
<dbReference type="InterPro" id="IPR036010">
    <property type="entry name" value="2Fe-2S_ferredoxin-like_sf"/>
</dbReference>
<reference evidence="3 4" key="1">
    <citation type="journal article" date="2014" name="J. Biotechnol.">
        <title>Complete genome sequence of the actinobacterium Actinoplanes friuliensis HAG 010964, producer of the lipopeptide antibiotic friulimycin.</title>
        <authorList>
            <person name="Ruckert C."/>
            <person name="Szczepanowski R."/>
            <person name="Albersmeier A."/>
            <person name="Goesmann A."/>
            <person name="Fischer N."/>
            <person name="Steinkamper A."/>
            <person name="Puhler A."/>
            <person name="Biener R."/>
            <person name="Schwartz D."/>
            <person name="Kalinowski J."/>
        </authorList>
    </citation>
    <scope>NUCLEOTIDE SEQUENCE [LARGE SCALE GENOMIC DNA]</scope>
    <source>
        <strain evidence="3 4">DSM 7358</strain>
    </source>
</reference>
<evidence type="ECO:0000259" key="2">
    <source>
        <dbReference type="PROSITE" id="PS51384"/>
    </source>
</evidence>